<proteinExistence type="predicted"/>
<dbReference type="AlphaFoldDB" id="A0AA86S0N4"/>
<dbReference type="Gramene" id="rna-AYBTSS11_LOCUS4490">
    <property type="protein sequence ID" value="CAJ1929541.1"/>
    <property type="gene ID" value="gene-AYBTSS11_LOCUS4490"/>
</dbReference>
<accession>A0AA86S0N4</accession>
<evidence type="ECO:0000313" key="2">
    <source>
        <dbReference type="Proteomes" id="UP001189624"/>
    </source>
</evidence>
<keyword evidence="2" id="KW-1185">Reference proteome</keyword>
<organism evidence="1 2">
    <name type="scientific">Sphenostylis stenocarpa</name>
    <dbReference type="NCBI Taxonomy" id="92480"/>
    <lineage>
        <taxon>Eukaryota</taxon>
        <taxon>Viridiplantae</taxon>
        <taxon>Streptophyta</taxon>
        <taxon>Embryophyta</taxon>
        <taxon>Tracheophyta</taxon>
        <taxon>Spermatophyta</taxon>
        <taxon>Magnoliopsida</taxon>
        <taxon>eudicotyledons</taxon>
        <taxon>Gunneridae</taxon>
        <taxon>Pentapetalae</taxon>
        <taxon>rosids</taxon>
        <taxon>fabids</taxon>
        <taxon>Fabales</taxon>
        <taxon>Fabaceae</taxon>
        <taxon>Papilionoideae</taxon>
        <taxon>50 kb inversion clade</taxon>
        <taxon>NPAAA clade</taxon>
        <taxon>indigoferoid/millettioid clade</taxon>
        <taxon>Phaseoleae</taxon>
        <taxon>Sphenostylis</taxon>
    </lineage>
</organism>
<evidence type="ECO:0000313" key="1">
    <source>
        <dbReference type="EMBL" id="CAJ1929541.1"/>
    </source>
</evidence>
<reference evidence="1" key="1">
    <citation type="submission" date="2023-10" db="EMBL/GenBank/DDBJ databases">
        <authorList>
            <person name="Domelevo Entfellner J.-B."/>
        </authorList>
    </citation>
    <scope>NUCLEOTIDE SEQUENCE</scope>
</reference>
<sequence length="70" mass="7945">MGRVREHAQKKTSKEVGIGHKYEVQRYEDIGRWERTKEVKVALFPRERGEGGMLSAKLAETGLVYAVLGN</sequence>
<name>A0AA86S0N4_9FABA</name>
<dbReference type="EMBL" id="OY731399">
    <property type="protein sequence ID" value="CAJ1929541.1"/>
    <property type="molecule type" value="Genomic_DNA"/>
</dbReference>
<gene>
    <name evidence="1" type="ORF">AYBTSS11_LOCUS4490</name>
</gene>
<dbReference type="Proteomes" id="UP001189624">
    <property type="component" value="Chromosome 2"/>
</dbReference>
<protein>
    <submittedName>
        <fullName evidence="1">Uncharacterized protein</fullName>
    </submittedName>
</protein>